<comment type="caution">
    <text evidence="1">The sequence shown here is derived from an EMBL/GenBank/DDBJ whole genome shotgun (WGS) entry which is preliminary data.</text>
</comment>
<keyword evidence="2" id="KW-1185">Reference proteome</keyword>
<gene>
    <name evidence="1" type="ORF">NM04_14875</name>
</gene>
<organism evidence="1 2">
    <name type="scientific">Massilia aurea</name>
    <dbReference type="NCBI Taxonomy" id="373040"/>
    <lineage>
        <taxon>Bacteria</taxon>
        <taxon>Pseudomonadati</taxon>
        <taxon>Pseudomonadota</taxon>
        <taxon>Betaproteobacteria</taxon>
        <taxon>Burkholderiales</taxon>
        <taxon>Oxalobacteraceae</taxon>
        <taxon>Telluria group</taxon>
        <taxon>Massilia</taxon>
    </lineage>
</organism>
<dbReference type="Proteomes" id="UP000283254">
    <property type="component" value="Unassembled WGS sequence"/>
</dbReference>
<reference evidence="1" key="1">
    <citation type="submission" date="2014-10" db="EMBL/GenBank/DDBJ databases">
        <title>Massilia sp. genome.</title>
        <authorList>
            <person name="Xu B."/>
            <person name="Dai L."/>
            <person name="Huang Z."/>
        </authorList>
    </citation>
    <scope>NUCLEOTIDE SEQUENCE [LARGE SCALE GENOMIC DNA]</scope>
    <source>
        <strain evidence="1">CFS-1</strain>
    </source>
</reference>
<dbReference type="OrthoDB" id="8779859at2"/>
<dbReference type="AlphaFoldDB" id="A0A422QJ80"/>
<dbReference type="EMBL" id="JSAB01000148">
    <property type="protein sequence ID" value="RNF30024.1"/>
    <property type="molecule type" value="Genomic_DNA"/>
</dbReference>
<evidence type="ECO:0000313" key="2">
    <source>
        <dbReference type="Proteomes" id="UP000283254"/>
    </source>
</evidence>
<sequence length="100" mass="11195">MEKTICENGGELASSCACRRRFCLDFSGDETLVFIDGHDDAILGVAEVEGDTRVVYDHRAVIRRLMRRDGMDVEGAEEFFDYNIEGCKVSPSAPIFLRPC</sequence>
<accession>A0A422QJ80</accession>
<proteinExistence type="predicted"/>
<dbReference type="RefSeq" id="WP_123070278.1">
    <property type="nucleotide sequence ID" value="NZ_JSAB01000148.1"/>
</dbReference>
<evidence type="ECO:0000313" key="1">
    <source>
        <dbReference type="EMBL" id="RNF30024.1"/>
    </source>
</evidence>
<name>A0A422QJ80_9BURK</name>
<protein>
    <submittedName>
        <fullName evidence="1">Uncharacterized protein</fullName>
    </submittedName>
</protein>